<organism evidence="1 2">
    <name type="scientific">Nocardiopsis sediminis</name>
    <dbReference type="NCBI Taxonomy" id="1778267"/>
    <lineage>
        <taxon>Bacteria</taxon>
        <taxon>Bacillati</taxon>
        <taxon>Actinomycetota</taxon>
        <taxon>Actinomycetes</taxon>
        <taxon>Streptosporangiales</taxon>
        <taxon>Nocardiopsidaceae</taxon>
        <taxon>Nocardiopsis</taxon>
    </lineage>
</organism>
<accession>A0ABV8FNH0</accession>
<evidence type="ECO:0000313" key="1">
    <source>
        <dbReference type="EMBL" id="MFC3996522.1"/>
    </source>
</evidence>
<protein>
    <submittedName>
        <fullName evidence="1">Uncharacterized protein</fullName>
    </submittedName>
</protein>
<gene>
    <name evidence="1" type="ORF">ACFOVU_11380</name>
</gene>
<evidence type="ECO:0000313" key="2">
    <source>
        <dbReference type="Proteomes" id="UP001595847"/>
    </source>
</evidence>
<dbReference type="EMBL" id="JBHSBH010000007">
    <property type="protein sequence ID" value="MFC3996522.1"/>
    <property type="molecule type" value="Genomic_DNA"/>
</dbReference>
<proteinExistence type="predicted"/>
<dbReference type="RefSeq" id="WP_378532644.1">
    <property type="nucleotide sequence ID" value="NZ_JBHSBH010000007.1"/>
</dbReference>
<sequence length="70" mass="7933">MPHPKWDAWTDTGEYLYLRYRWVTGTVNRGDVDGPIIPEFEHGGPHAGTITLDEFASLTIAIRPPRQTNP</sequence>
<reference evidence="2" key="1">
    <citation type="journal article" date="2019" name="Int. J. Syst. Evol. Microbiol.">
        <title>The Global Catalogue of Microorganisms (GCM) 10K type strain sequencing project: providing services to taxonomists for standard genome sequencing and annotation.</title>
        <authorList>
            <consortium name="The Broad Institute Genomics Platform"/>
            <consortium name="The Broad Institute Genome Sequencing Center for Infectious Disease"/>
            <person name="Wu L."/>
            <person name="Ma J."/>
        </authorList>
    </citation>
    <scope>NUCLEOTIDE SEQUENCE [LARGE SCALE GENOMIC DNA]</scope>
    <source>
        <strain evidence="2">TBRC 1826</strain>
    </source>
</reference>
<name>A0ABV8FNH0_9ACTN</name>
<keyword evidence="2" id="KW-1185">Reference proteome</keyword>
<comment type="caution">
    <text evidence="1">The sequence shown here is derived from an EMBL/GenBank/DDBJ whole genome shotgun (WGS) entry which is preliminary data.</text>
</comment>
<dbReference type="Proteomes" id="UP001595847">
    <property type="component" value="Unassembled WGS sequence"/>
</dbReference>